<evidence type="ECO:0000256" key="1">
    <source>
        <dbReference type="ARBA" id="ARBA00022737"/>
    </source>
</evidence>
<dbReference type="Proteomes" id="UP001630127">
    <property type="component" value="Unassembled WGS sequence"/>
</dbReference>
<keyword evidence="1" id="KW-0677">Repeat</keyword>
<evidence type="ECO:0000313" key="3">
    <source>
        <dbReference type="EMBL" id="KAL3509023.1"/>
    </source>
</evidence>
<evidence type="ECO:0000313" key="4">
    <source>
        <dbReference type="Proteomes" id="UP001630127"/>
    </source>
</evidence>
<dbReference type="Gene3D" id="3.80.10.10">
    <property type="entry name" value="Ribonuclease Inhibitor"/>
    <property type="match status" value="1"/>
</dbReference>
<dbReference type="InterPro" id="IPR032675">
    <property type="entry name" value="LRR_dom_sf"/>
</dbReference>
<dbReference type="InterPro" id="IPR044974">
    <property type="entry name" value="Disease_R_plants"/>
</dbReference>
<keyword evidence="4" id="KW-1185">Reference proteome</keyword>
<dbReference type="EMBL" id="JBJUIK010000012">
    <property type="protein sequence ID" value="KAL3509023.1"/>
    <property type="molecule type" value="Genomic_DNA"/>
</dbReference>
<reference evidence="3 4" key="1">
    <citation type="submission" date="2024-11" db="EMBL/GenBank/DDBJ databases">
        <title>A near-complete genome assembly of Cinchona calisaya.</title>
        <authorList>
            <person name="Lian D.C."/>
            <person name="Zhao X.W."/>
            <person name="Wei L."/>
        </authorList>
    </citation>
    <scope>NUCLEOTIDE SEQUENCE [LARGE SCALE GENOMIC DNA]</scope>
    <source>
        <tissue evidence="3">Nenye</tissue>
    </source>
</reference>
<organism evidence="3 4">
    <name type="scientific">Cinchona calisaya</name>
    <dbReference type="NCBI Taxonomy" id="153742"/>
    <lineage>
        <taxon>Eukaryota</taxon>
        <taxon>Viridiplantae</taxon>
        <taxon>Streptophyta</taxon>
        <taxon>Embryophyta</taxon>
        <taxon>Tracheophyta</taxon>
        <taxon>Spermatophyta</taxon>
        <taxon>Magnoliopsida</taxon>
        <taxon>eudicotyledons</taxon>
        <taxon>Gunneridae</taxon>
        <taxon>Pentapetalae</taxon>
        <taxon>asterids</taxon>
        <taxon>lamiids</taxon>
        <taxon>Gentianales</taxon>
        <taxon>Rubiaceae</taxon>
        <taxon>Cinchonoideae</taxon>
        <taxon>Cinchoneae</taxon>
        <taxon>Cinchona</taxon>
    </lineage>
</organism>
<feature type="domain" description="Disease resistance R13L4/SHOC-2-like LRR" evidence="2">
    <location>
        <begin position="111"/>
        <end position="221"/>
    </location>
</feature>
<sequence length="237" mass="27027">MMDLINRNLVMVAKQKSIGGVKACYIQDLLHEFCKSKAEEENFLQMLHGYDALSVFNENPNLQQLSICTKQEHFKKSKIYSSNLSSLLFFNQIEEYGWSKMTDISFVYCIYKHLRVLDLESIKLNCKDFPNEINVLVQLRYLSIQGAISIIPPSVSNLSHLETFLVTSYSGVGAHGAVSLPQTTWNMKKLMHLHITVSSALAACIPNCNLENSSKLHNLETPCPYYIFLRGKAWKRL</sequence>
<dbReference type="PANTHER" id="PTHR23155">
    <property type="entry name" value="DISEASE RESISTANCE PROTEIN RP"/>
    <property type="match status" value="1"/>
</dbReference>
<dbReference type="Pfam" id="PF23598">
    <property type="entry name" value="LRR_14"/>
    <property type="match status" value="1"/>
</dbReference>
<dbReference type="InterPro" id="IPR055414">
    <property type="entry name" value="LRR_R13L4/SHOC2-like"/>
</dbReference>
<protein>
    <recommendedName>
        <fullName evidence="2">Disease resistance R13L4/SHOC-2-like LRR domain-containing protein</fullName>
    </recommendedName>
</protein>
<accession>A0ABD2YNS8</accession>
<comment type="caution">
    <text evidence="3">The sequence shown here is derived from an EMBL/GenBank/DDBJ whole genome shotgun (WGS) entry which is preliminary data.</text>
</comment>
<dbReference type="GO" id="GO:0005737">
    <property type="term" value="C:cytoplasm"/>
    <property type="evidence" value="ECO:0007669"/>
    <property type="project" value="UniProtKB-SubCell"/>
</dbReference>
<proteinExistence type="predicted"/>
<dbReference type="SUPFAM" id="SSF52058">
    <property type="entry name" value="L domain-like"/>
    <property type="match status" value="1"/>
</dbReference>
<dbReference type="PANTHER" id="PTHR23155:SF1152">
    <property type="entry name" value="AAA+ ATPASE DOMAIN-CONTAINING PROTEIN"/>
    <property type="match status" value="1"/>
</dbReference>
<dbReference type="AlphaFoldDB" id="A0ABD2YNS8"/>
<evidence type="ECO:0000259" key="2">
    <source>
        <dbReference type="Pfam" id="PF23598"/>
    </source>
</evidence>
<name>A0ABD2YNS8_9GENT</name>
<gene>
    <name evidence="3" type="ORF">ACH5RR_028424</name>
</gene>